<proteinExistence type="predicted"/>
<dbReference type="AlphaFoldDB" id="B7KWB9"/>
<dbReference type="HOGENOM" id="CLU_2917311_0_0_5"/>
<feature type="chain" id="PRO_5002858889" evidence="1">
    <location>
        <begin position="26"/>
        <end position="61"/>
    </location>
</feature>
<accession>B7KWB9</accession>
<evidence type="ECO:0000256" key="1">
    <source>
        <dbReference type="SAM" id="SignalP"/>
    </source>
</evidence>
<feature type="signal peptide" evidence="1">
    <location>
        <begin position="1"/>
        <end position="25"/>
    </location>
</feature>
<reference evidence="3" key="1">
    <citation type="submission" date="2008-12" db="EMBL/GenBank/DDBJ databases">
        <title>Complete sequence of chromosome of Methylobacterium chloromethanicum CM4.</title>
        <authorList>
            <consortium name="US DOE Joint Genome Institute"/>
            <person name="Lucas S."/>
            <person name="Copeland A."/>
            <person name="Lapidus A."/>
            <person name="Glavina del Rio T."/>
            <person name="Dalin E."/>
            <person name="Tice H."/>
            <person name="Bruce D."/>
            <person name="Goodwin L."/>
            <person name="Pitluck S."/>
            <person name="Chertkov O."/>
            <person name="Brettin T."/>
            <person name="Detter J.C."/>
            <person name="Han C."/>
            <person name="Larimer F."/>
            <person name="Land M."/>
            <person name="Hauser L."/>
            <person name="Kyrpides N."/>
            <person name="Mikhailova N."/>
            <person name="Marx C."/>
            <person name="Richardson P."/>
        </authorList>
    </citation>
    <scope>NUCLEOTIDE SEQUENCE [LARGE SCALE GENOMIC DNA]</scope>
    <source>
        <strain evidence="3">CM4 / NCIMB 13688</strain>
    </source>
</reference>
<keyword evidence="1" id="KW-0732">Signal</keyword>
<dbReference type="Proteomes" id="UP000002385">
    <property type="component" value="Chromosome"/>
</dbReference>
<evidence type="ECO:0000313" key="3">
    <source>
        <dbReference type="Proteomes" id="UP000002385"/>
    </source>
</evidence>
<sequence length="61" mass="6840">MRQLFTWLVTWLGTLLRNAALPAEAGPLPLASGAMLSHEWLAPHLICWPSRISDARMRDEA</sequence>
<dbReference type="KEGG" id="mch:Mchl_3656"/>
<organism evidence="2 3">
    <name type="scientific">Methylorubrum extorquens (strain CM4 / NCIMB 13688)</name>
    <name type="common">Methylobacterium extorquens</name>
    <dbReference type="NCBI Taxonomy" id="440085"/>
    <lineage>
        <taxon>Bacteria</taxon>
        <taxon>Pseudomonadati</taxon>
        <taxon>Pseudomonadota</taxon>
        <taxon>Alphaproteobacteria</taxon>
        <taxon>Hyphomicrobiales</taxon>
        <taxon>Methylobacteriaceae</taxon>
        <taxon>Methylorubrum</taxon>
    </lineage>
</organism>
<evidence type="ECO:0000313" key="2">
    <source>
        <dbReference type="EMBL" id="ACK84476.1"/>
    </source>
</evidence>
<reference evidence="2 3" key="2">
    <citation type="journal article" date="2012" name="J. Bacteriol.">
        <title>Complete genome sequences of six strains of the genus Methylobacterium.</title>
        <authorList>
            <person name="Marx C.J."/>
            <person name="Bringel F."/>
            <person name="Chistoserdova L."/>
            <person name="Moulin L."/>
            <person name="Farhan Ul Haque M."/>
            <person name="Fleischman D.E."/>
            <person name="Gruffaz C."/>
            <person name="Jourand P."/>
            <person name="Knief C."/>
            <person name="Lee M.C."/>
            <person name="Muller E.E."/>
            <person name="Nadalig T."/>
            <person name="Peyraud R."/>
            <person name="Roselli S."/>
            <person name="Russ L."/>
            <person name="Goodwin L.A."/>
            <person name="Ivanova N."/>
            <person name="Kyrpides N."/>
            <person name="Lajus A."/>
            <person name="Land M.L."/>
            <person name="Medigue C."/>
            <person name="Mikhailova N."/>
            <person name="Nolan M."/>
            <person name="Woyke T."/>
            <person name="Stolyar S."/>
            <person name="Vorholt J.A."/>
            <person name="Vuilleumier S."/>
        </authorList>
    </citation>
    <scope>NUCLEOTIDE SEQUENCE [LARGE SCALE GENOMIC DNA]</scope>
    <source>
        <strain evidence="3">CM4 / NCIMB 13688</strain>
    </source>
</reference>
<name>B7KWB9_METC4</name>
<protein>
    <submittedName>
        <fullName evidence="2">Uncharacterized protein</fullName>
    </submittedName>
</protein>
<dbReference type="EMBL" id="CP001298">
    <property type="protein sequence ID" value="ACK84476.1"/>
    <property type="molecule type" value="Genomic_DNA"/>
</dbReference>
<dbReference type="RefSeq" id="WP_015951714.1">
    <property type="nucleotide sequence ID" value="NC_011757.1"/>
</dbReference>
<gene>
    <name evidence="2" type="ordered locus">Mchl_3656</name>
</gene>